<dbReference type="EMBL" id="FQVB01000008">
    <property type="protein sequence ID" value="SHE86359.1"/>
    <property type="molecule type" value="Genomic_DNA"/>
</dbReference>
<dbReference type="Proteomes" id="UP000184076">
    <property type="component" value="Unassembled WGS sequence"/>
</dbReference>
<feature type="transmembrane region" description="Helical" evidence="1">
    <location>
        <begin position="153"/>
        <end position="172"/>
    </location>
</feature>
<keyword evidence="3" id="KW-1185">Reference proteome</keyword>
<feature type="transmembrane region" description="Helical" evidence="1">
    <location>
        <begin position="80"/>
        <end position="101"/>
    </location>
</feature>
<feature type="transmembrane region" description="Helical" evidence="1">
    <location>
        <begin position="221"/>
        <end position="243"/>
    </location>
</feature>
<protein>
    <submittedName>
        <fullName evidence="2">Uncharacterized protein</fullName>
    </submittedName>
</protein>
<keyword evidence="1" id="KW-1133">Transmembrane helix</keyword>
<feature type="transmembrane region" description="Helical" evidence="1">
    <location>
        <begin position="45"/>
        <end position="68"/>
    </location>
</feature>
<accession>A0A1M4WYP7</accession>
<feature type="transmembrane region" description="Helical" evidence="1">
    <location>
        <begin position="192"/>
        <end position="214"/>
    </location>
</feature>
<evidence type="ECO:0000313" key="3">
    <source>
        <dbReference type="Proteomes" id="UP000184076"/>
    </source>
</evidence>
<evidence type="ECO:0000256" key="1">
    <source>
        <dbReference type="SAM" id="Phobius"/>
    </source>
</evidence>
<feature type="transmembrane region" description="Helical" evidence="1">
    <location>
        <begin position="281"/>
        <end position="305"/>
    </location>
</feature>
<keyword evidence="1" id="KW-0812">Transmembrane</keyword>
<reference evidence="3" key="1">
    <citation type="submission" date="2016-11" db="EMBL/GenBank/DDBJ databases">
        <authorList>
            <person name="Varghese N."/>
            <person name="Submissions S."/>
        </authorList>
    </citation>
    <scope>NUCLEOTIDE SEQUENCE [LARGE SCALE GENOMIC DNA]</scope>
    <source>
        <strain evidence="3">DSM 9756</strain>
    </source>
</reference>
<feature type="transmembrane region" description="Helical" evidence="1">
    <location>
        <begin position="127"/>
        <end position="146"/>
    </location>
</feature>
<sequence>MRRFIPWFAGVSVLCCLAVWAALHLPGIPYNVKEIFGHGGWVRGGLFLAVILYLVLGSPMLLACRLAWPGSGAGNPFSAGSISVLWAVQSLLVSVLVVYGAPAESLHDLVGSPTLGWPDSMELGCRLAGLFGAPLAVLDGAALAAVGGIRRLLRWDVLGTVAFAVVLWYVVVVHGANTDNITELLPNHGRNARLLALFLWVLLLGLGMSLPTVLADGRARILPLAFFAVAAASVPVGWGLAVLGTEGHVVKYGRTFSALQFLLSADRERLASGMHLFMRYAVVHGGILAMGVLCQSSVGACRGLFRRGSPRPGRDRYRGAR</sequence>
<name>A0A1M4WYP7_9BACT</name>
<proteinExistence type="predicted"/>
<dbReference type="AlphaFoldDB" id="A0A1M4WYP7"/>
<dbReference type="OrthoDB" id="7055135at2"/>
<dbReference type="STRING" id="1121391.SAMN02745206_00935"/>
<gene>
    <name evidence="2" type="ORF">SAMN02745206_00935</name>
</gene>
<dbReference type="RefSeq" id="WP_073037458.1">
    <property type="nucleotide sequence ID" value="NZ_FQVB01000008.1"/>
</dbReference>
<keyword evidence="1" id="KW-0472">Membrane</keyword>
<evidence type="ECO:0000313" key="2">
    <source>
        <dbReference type="EMBL" id="SHE86359.1"/>
    </source>
</evidence>
<organism evidence="2 3">
    <name type="scientific">Desulfacinum infernum DSM 9756</name>
    <dbReference type="NCBI Taxonomy" id="1121391"/>
    <lineage>
        <taxon>Bacteria</taxon>
        <taxon>Pseudomonadati</taxon>
        <taxon>Thermodesulfobacteriota</taxon>
        <taxon>Syntrophobacteria</taxon>
        <taxon>Syntrophobacterales</taxon>
        <taxon>Syntrophobacteraceae</taxon>
        <taxon>Desulfacinum</taxon>
    </lineage>
</organism>